<feature type="transmembrane region" description="Helical" evidence="1">
    <location>
        <begin position="138"/>
        <end position="155"/>
    </location>
</feature>
<name>A0ABX1AJN4_9ACTN</name>
<sequence length="390" mass="41834">MSVAPLRSLAAVPAAVRRDTRQLLLAVRRAARGAGRERDLVVQSLKAALAAFLAYALAYALLDDEMTLMAPWVAVVLVQATVYQSVSQGARQAVAIALGTAAATGTALLLDDQLAALVLVLPAALLLGNLPRFGSQGIYVATSAIFALIGGPLTLEASGQRVLAALIGAAVGMAVNALILPPRYLRDVRRAIRGATEETARLLRAMADGVAADELDERSDAWVDASARLPRLVQGVRSALDWDRESLRLNMRRRRSGTALPSDYGAQDVINVLWHVTDHTREIARTLAETGRYASDERALTPQLAESYQRLLRDVAEAVDRYGPLVTTADREVAHEMEGAVERAEAGHKRLRHLLSEAPPDAAGAEVMGPLLADVRRIVGQLDYRDAGRG</sequence>
<gene>
    <name evidence="2" type="ORF">HCJ92_09200</name>
</gene>
<feature type="transmembrane region" description="Helical" evidence="1">
    <location>
        <begin position="161"/>
        <end position="180"/>
    </location>
</feature>
<accession>A0ABX1AJN4</accession>
<keyword evidence="1" id="KW-1133">Transmembrane helix</keyword>
<evidence type="ECO:0000256" key="1">
    <source>
        <dbReference type="SAM" id="Phobius"/>
    </source>
</evidence>
<evidence type="ECO:0000313" key="3">
    <source>
        <dbReference type="Proteomes" id="UP000746503"/>
    </source>
</evidence>
<feature type="transmembrane region" description="Helical" evidence="1">
    <location>
        <begin position="68"/>
        <end position="86"/>
    </location>
</feature>
<protein>
    <recommendedName>
        <fullName evidence="4">FUSC family protein</fullName>
    </recommendedName>
</protein>
<keyword evidence="1" id="KW-0812">Transmembrane</keyword>
<evidence type="ECO:0000313" key="2">
    <source>
        <dbReference type="EMBL" id="NJP66460.1"/>
    </source>
</evidence>
<dbReference type="EMBL" id="JAAVJB010000052">
    <property type="protein sequence ID" value="NJP66460.1"/>
    <property type="molecule type" value="Genomic_DNA"/>
</dbReference>
<keyword evidence="3" id="KW-1185">Reference proteome</keyword>
<feature type="transmembrane region" description="Helical" evidence="1">
    <location>
        <begin position="40"/>
        <end position="62"/>
    </location>
</feature>
<feature type="transmembrane region" description="Helical" evidence="1">
    <location>
        <begin position="93"/>
        <end position="109"/>
    </location>
</feature>
<organism evidence="2 3">
    <name type="scientific">Streptomyces spiramenti</name>
    <dbReference type="NCBI Taxonomy" id="2720606"/>
    <lineage>
        <taxon>Bacteria</taxon>
        <taxon>Bacillati</taxon>
        <taxon>Actinomycetota</taxon>
        <taxon>Actinomycetes</taxon>
        <taxon>Kitasatosporales</taxon>
        <taxon>Streptomycetaceae</taxon>
        <taxon>Streptomyces</taxon>
    </lineage>
</organism>
<keyword evidence="1" id="KW-0472">Membrane</keyword>
<dbReference type="RefSeq" id="WP_167932984.1">
    <property type="nucleotide sequence ID" value="NZ_JAAVJB010000052.1"/>
</dbReference>
<proteinExistence type="predicted"/>
<reference evidence="2 3" key="1">
    <citation type="submission" date="2020-03" db="EMBL/GenBank/DDBJ databases">
        <title>Draft genome of Streptomyces sp. ventii, isolated from the Axial Seamount in the Pacific Ocean, and resequencing of the two type strains Streptomyces lonarensis strain NCL 716 and Streptomyces bohaiensis strain 11A07.</title>
        <authorList>
            <person name="Loughran R.M."/>
            <person name="Pfannmuller K.M."/>
            <person name="Wasson B.J."/>
            <person name="Deadmond M.C."/>
            <person name="Paddock B.E."/>
            <person name="Koyack M.J."/>
            <person name="Gallegos D.A."/>
            <person name="Mitchell E.A."/>
            <person name="Ushijima B."/>
            <person name="Saw J.H."/>
            <person name="Mcphail K.L."/>
            <person name="Videau P."/>
        </authorList>
    </citation>
    <scope>NUCLEOTIDE SEQUENCE [LARGE SCALE GENOMIC DNA]</scope>
    <source>
        <strain evidence="3">5675061</strain>
    </source>
</reference>
<dbReference type="Proteomes" id="UP000746503">
    <property type="component" value="Unassembled WGS sequence"/>
</dbReference>
<comment type="caution">
    <text evidence="2">The sequence shown here is derived from an EMBL/GenBank/DDBJ whole genome shotgun (WGS) entry which is preliminary data.</text>
</comment>
<evidence type="ECO:0008006" key="4">
    <source>
        <dbReference type="Google" id="ProtNLM"/>
    </source>
</evidence>